<feature type="region of interest" description="Disordered" evidence="1">
    <location>
        <begin position="17"/>
        <end position="94"/>
    </location>
</feature>
<comment type="caution">
    <text evidence="2">The sequence shown here is derived from an EMBL/GenBank/DDBJ whole genome shotgun (WGS) entry which is preliminary data.</text>
</comment>
<dbReference type="STRING" id="86049.A0A1C1CB21"/>
<organism evidence="2 3">
    <name type="scientific">Cladophialophora carrionii</name>
    <dbReference type="NCBI Taxonomy" id="86049"/>
    <lineage>
        <taxon>Eukaryota</taxon>
        <taxon>Fungi</taxon>
        <taxon>Dikarya</taxon>
        <taxon>Ascomycota</taxon>
        <taxon>Pezizomycotina</taxon>
        <taxon>Eurotiomycetes</taxon>
        <taxon>Chaetothyriomycetidae</taxon>
        <taxon>Chaetothyriales</taxon>
        <taxon>Herpotrichiellaceae</taxon>
        <taxon>Cladophialophora</taxon>
    </lineage>
</organism>
<feature type="region of interest" description="Disordered" evidence="1">
    <location>
        <begin position="636"/>
        <end position="674"/>
    </location>
</feature>
<evidence type="ECO:0000256" key="1">
    <source>
        <dbReference type="SAM" id="MobiDB-lite"/>
    </source>
</evidence>
<evidence type="ECO:0000313" key="3">
    <source>
        <dbReference type="Proteomes" id="UP000094526"/>
    </source>
</evidence>
<dbReference type="Proteomes" id="UP000094526">
    <property type="component" value="Unassembled WGS sequence"/>
</dbReference>
<feature type="compositionally biased region" description="Basic and acidic residues" evidence="1">
    <location>
        <begin position="67"/>
        <end position="94"/>
    </location>
</feature>
<dbReference type="VEuPathDB" id="FungiDB:G647_03637"/>
<dbReference type="eggNOG" id="ENOG502RFI6">
    <property type="taxonomic scope" value="Eukaryota"/>
</dbReference>
<evidence type="ECO:0000313" key="2">
    <source>
        <dbReference type="EMBL" id="OCT45743.1"/>
    </source>
</evidence>
<keyword evidence="3" id="KW-1185">Reference proteome</keyword>
<dbReference type="EMBL" id="LGRB01000019">
    <property type="protein sequence ID" value="OCT45743.1"/>
    <property type="molecule type" value="Genomic_DNA"/>
</dbReference>
<gene>
    <name evidence="2" type="ORF">CLCR_01467</name>
</gene>
<feature type="compositionally biased region" description="Low complexity" evidence="1">
    <location>
        <begin position="648"/>
        <end position="674"/>
    </location>
</feature>
<dbReference type="AlphaFoldDB" id="A0A1C1CB21"/>
<dbReference type="Pfam" id="PF11951">
    <property type="entry name" value="Fungal_trans_2"/>
    <property type="match status" value="1"/>
</dbReference>
<accession>A0A1C1CB21</accession>
<dbReference type="InterPro" id="IPR021858">
    <property type="entry name" value="Fun_TF"/>
</dbReference>
<protein>
    <submittedName>
        <fullName evidence="2">Uncharacterized protein</fullName>
    </submittedName>
</protein>
<sequence length="674" mass="74758">MTVVDCPRPLQTIFPTSAANKTQEPGRRAINGYKKIRWKKYDPSKKSPTSNPDPFVQWKPPSSSQDAHQEERINRRGGQKDDESKAARQSEARQSKAIMCLSPVEPLPFNGTRMDPFLALPIKTTETVQDTMDYFITICRGSNADKWVSSGAVNPHLSLLLPYALKHAILFESIISVCRASILISLGRPIWEDYAFVQHRGSAIARLNAKLKTNQATDNAALLTVTMLMTLEYLCGDQRGVLMHCKGLERMLELRGPLEDDEQPGTESEWLKFVKLGLTVYKALGSFVTGQPPEAPRDSVAYLSETFQELQLDQPLSYPETPFSSDVCIILSRLPSGLSELCLTSQISIQMIKLLASISGATALLATEPVAYNNLSIDTWTPSPSSSGEQDLPLPADSSQLDEQRKNLMIQTILSSLQRMSLTTSTPIEYHLTSGLLSFLFQLRDLGPMNLFYDPILRKFITTLPTHTKPASPQEQSCLIWASMAVAGTLALRVVPMPESHLVMDHCLELYPQARSWARLDKILRTYFFTEDIGAHWRRVWQRAMNRREFLLRQRRQQVTYTDADLDYKDADDGGDDAQAGLTPDRILNQLSVESPAGFDMNSEAIRALVQQHIAGAPRSVIEMSQAMGLCPMRSRWASAGGAPSTPGSTSQRTGTATTTPSPRSVSTPVSPLG</sequence>
<proteinExistence type="predicted"/>
<name>A0A1C1CB21_9EURO</name>
<dbReference type="VEuPathDB" id="FungiDB:CLCR_01467"/>
<dbReference type="OrthoDB" id="4158087at2759"/>
<reference evidence="3" key="1">
    <citation type="submission" date="2015-07" db="EMBL/GenBank/DDBJ databases">
        <authorList>
            <person name="Teixeira M.M."/>
            <person name="Souza R.C."/>
            <person name="Almeida L.G."/>
            <person name="Vicente V.A."/>
            <person name="de Hoog S."/>
            <person name="Bocca A.L."/>
            <person name="de Almeida S.R."/>
            <person name="Vasconcelos A.T."/>
            <person name="Felipe M.S."/>
        </authorList>
    </citation>
    <scope>NUCLEOTIDE SEQUENCE [LARGE SCALE GENOMIC DNA]</scope>
    <source>
        <strain evidence="3">KSF</strain>
    </source>
</reference>
<dbReference type="PANTHER" id="PTHR37540">
    <property type="entry name" value="TRANSCRIPTION FACTOR (ACR-2), PUTATIVE-RELATED-RELATED"/>
    <property type="match status" value="1"/>
</dbReference>